<keyword evidence="2" id="KW-0472">Membrane</keyword>
<keyword evidence="2" id="KW-1133">Transmembrane helix</keyword>
<name>A0AAD9L0F8_RIDPI</name>
<dbReference type="AlphaFoldDB" id="A0AAD9L0F8"/>
<keyword evidence="4" id="KW-1185">Reference proteome</keyword>
<evidence type="ECO:0000256" key="2">
    <source>
        <dbReference type="SAM" id="Phobius"/>
    </source>
</evidence>
<organism evidence="3 4">
    <name type="scientific">Ridgeia piscesae</name>
    <name type="common">Tubeworm</name>
    <dbReference type="NCBI Taxonomy" id="27915"/>
    <lineage>
        <taxon>Eukaryota</taxon>
        <taxon>Metazoa</taxon>
        <taxon>Spiralia</taxon>
        <taxon>Lophotrochozoa</taxon>
        <taxon>Annelida</taxon>
        <taxon>Polychaeta</taxon>
        <taxon>Sedentaria</taxon>
        <taxon>Canalipalpata</taxon>
        <taxon>Sabellida</taxon>
        <taxon>Siboglinidae</taxon>
        <taxon>Ridgeia</taxon>
    </lineage>
</organism>
<feature type="transmembrane region" description="Helical" evidence="2">
    <location>
        <begin position="259"/>
        <end position="281"/>
    </location>
</feature>
<proteinExistence type="predicted"/>
<evidence type="ECO:0000313" key="4">
    <source>
        <dbReference type="Proteomes" id="UP001209878"/>
    </source>
</evidence>
<gene>
    <name evidence="3" type="ORF">NP493_419g08009</name>
</gene>
<comment type="caution">
    <text evidence="3">The sequence shown here is derived from an EMBL/GenBank/DDBJ whole genome shotgun (WGS) entry which is preliminary data.</text>
</comment>
<protein>
    <submittedName>
        <fullName evidence="3">Uncharacterized protein</fullName>
    </submittedName>
</protein>
<evidence type="ECO:0000313" key="3">
    <source>
        <dbReference type="EMBL" id="KAK2180972.1"/>
    </source>
</evidence>
<sequence length="336" mass="36665">MFQVVRPERFNITVKVSQVEVVKRQMTAEMTPLNATADTPFSLSVIMKDVIGGKTVKNLDWQSETWTCSLLLDPIVEAPGTLTADKATEQVDVTTGIATFTSVTASAPGSYAVKVYIKSSSGSYSVMKRSVLRVIVSPVKEVVKQSVQLKFAASFEWINGKHEFFQGTLENHFYKIYSTSQVVFSNFDFQQGSIVTSFDAASSSQTALAAMLDAIAAEVNDQKTIRFDGNDFTYEKSMLVDKKPYSGVEEAASGLPTGAIIAISVMSALVVCLIVVMVWFANKKMSMKSVGTLENDMLGSSQHDVDGKHPPMSPQHGISGLYWSDEHDKNGDNMSS</sequence>
<feature type="region of interest" description="Disordered" evidence="1">
    <location>
        <begin position="301"/>
        <end position="336"/>
    </location>
</feature>
<dbReference type="EMBL" id="JAODUO010000419">
    <property type="protein sequence ID" value="KAK2180972.1"/>
    <property type="molecule type" value="Genomic_DNA"/>
</dbReference>
<accession>A0AAD9L0F8</accession>
<feature type="compositionally biased region" description="Basic and acidic residues" evidence="1">
    <location>
        <begin position="324"/>
        <end position="336"/>
    </location>
</feature>
<evidence type="ECO:0000256" key="1">
    <source>
        <dbReference type="SAM" id="MobiDB-lite"/>
    </source>
</evidence>
<keyword evidence="2" id="KW-0812">Transmembrane</keyword>
<reference evidence="3" key="1">
    <citation type="journal article" date="2023" name="Mol. Biol. Evol.">
        <title>Third-Generation Sequencing Reveals the Adaptive Role of the Epigenome in Three Deep-Sea Polychaetes.</title>
        <authorList>
            <person name="Perez M."/>
            <person name="Aroh O."/>
            <person name="Sun Y."/>
            <person name="Lan Y."/>
            <person name="Juniper S.K."/>
            <person name="Young C.R."/>
            <person name="Angers B."/>
            <person name="Qian P.Y."/>
        </authorList>
    </citation>
    <scope>NUCLEOTIDE SEQUENCE</scope>
    <source>
        <strain evidence="3">R07B-5</strain>
    </source>
</reference>
<dbReference type="Proteomes" id="UP001209878">
    <property type="component" value="Unassembled WGS sequence"/>
</dbReference>